<organism evidence="1">
    <name type="scientific">freshwater metagenome</name>
    <dbReference type="NCBI Taxonomy" id="449393"/>
    <lineage>
        <taxon>unclassified sequences</taxon>
        <taxon>metagenomes</taxon>
        <taxon>ecological metagenomes</taxon>
    </lineage>
</organism>
<dbReference type="EMBL" id="CAEZTV010000006">
    <property type="protein sequence ID" value="CAB4573503.1"/>
    <property type="molecule type" value="Genomic_DNA"/>
</dbReference>
<protein>
    <submittedName>
        <fullName evidence="1">Unannotated protein</fullName>
    </submittedName>
</protein>
<proteinExistence type="predicted"/>
<dbReference type="AlphaFoldDB" id="A0A6J6EGR3"/>
<reference evidence="1" key="1">
    <citation type="submission" date="2020-05" db="EMBL/GenBank/DDBJ databases">
        <authorList>
            <person name="Chiriac C."/>
            <person name="Salcher M."/>
            <person name="Ghai R."/>
            <person name="Kavagutti S V."/>
        </authorList>
    </citation>
    <scope>NUCLEOTIDE SEQUENCE</scope>
</reference>
<sequence>MFSGQITKSARLCLLAIWLITVSALYSPPANASPTWTKIYETVTPNTSSASGTATTTYVSGFGKTGGAASAFIAAGTTWDLIKIRMEMTLVSTSTKYYAEAYFDKWAGATIADLQFPDSVNNLLLKQNLTNLVVTSDYSGVRTGNYAQGRIEFWSHCYGTGNSGYAPFGNDGLYDWDDATNGGAGCYGSYQVHNLTDTQTIMAWNDHVEGRTADLGLGSNPTGHPDWTFGDQSVWNQTNFKVQVFVGTAVSASTTNAPVVSGARLKSSITTLTATASTAGKITFYSGSRKIPGCSSRPTSNISGIQTATCNFKPNTSGYATYSARLVPTSSSFTNSQSTSTVVQIGRRTGLR</sequence>
<accession>A0A6J6EGR3</accession>
<name>A0A6J6EGR3_9ZZZZ</name>
<evidence type="ECO:0000313" key="1">
    <source>
        <dbReference type="EMBL" id="CAB4573503.1"/>
    </source>
</evidence>
<gene>
    <name evidence="1" type="ORF">UFOPK1747_00116</name>
</gene>